<evidence type="ECO:0000256" key="6">
    <source>
        <dbReference type="ARBA" id="ARBA00022475"/>
    </source>
</evidence>
<evidence type="ECO:0000256" key="9">
    <source>
        <dbReference type="ARBA" id="ARBA00022692"/>
    </source>
</evidence>
<keyword evidence="9" id="KW-0812">Transmembrane</keyword>
<dbReference type="EMBL" id="FNBT01000002">
    <property type="protein sequence ID" value="SDF26894.1"/>
    <property type="molecule type" value="Genomic_DNA"/>
</dbReference>
<evidence type="ECO:0000256" key="13">
    <source>
        <dbReference type="ARBA" id="ARBA00022989"/>
    </source>
</evidence>
<dbReference type="NCBIfam" id="TIGR01007">
    <property type="entry name" value="eps_fam"/>
    <property type="match status" value="1"/>
</dbReference>
<evidence type="ECO:0000313" key="20">
    <source>
        <dbReference type="Proteomes" id="UP000199406"/>
    </source>
</evidence>
<dbReference type="CDD" id="cd05387">
    <property type="entry name" value="BY-kinase"/>
    <property type="match status" value="1"/>
</dbReference>
<dbReference type="RefSeq" id="WP_176946298.1">
    <property type="nucleotide sequence ID" value="NZ_FNBT01000002.1"/>
</dbReference>
<evidence type="ECO:0000256" key="2">
    <source>
        <dbReference type="ARBA" id="ARBA00006683"/>
    </source>
</evidence>
<protein>
    <recommendedName>
        <fullName evidence="5">non-specific protein-tyrosine kinase</fullName>
        <ecNumber evidence="5">2.7.10.2</ecNumber>
    </recommendedName>
</protein>
<dbReference type="Pfam" id="PF13614">
    <property type="entry name" value="AAA_31"/>
    <property type="match status" value="1"/>
</dbReference>
<comment type="catalytic activity">
    <reaction evidence="16">
        <text>L-tyrosyl-[protein] + ATP = O-phospho-L-tyrosyl-[protein] + ADP + H(+)</text>
        <dbReference type="Rhea" id="RHEA:10596"/>
        <dbReference type="Rhea" id="RHEA-COMP:10136"/>
        <dbReference type="Rhea" id="RHEA-COMP:20101"/>
        <dbReference type="ChEBI" id="CHEBI:15378"/>
        <dbReference type="ChEBI" id="CHEBI:30616"/>
        <dbReference type="ChEBI" id="CHEBI:46858"/>
        <dbReference type="ChEBI" id="CHEBI:61978"/>
        <dbReference type="ChEBI" id="CHEBI:456216"/>
        <dbReference type="EC" id="2.7.10.2"/>
    </reaction>
</comment>
<dbReference type="FunFam" id="3.40.50.300:FF:000527">
    <property type="entry name" value="Tyrosine-protein kinase etk"/>
    <property type="match status" value="1"/>
</dbReference>
<dbReference type="GO" id="GO:0005886">
    <property type="term" value="C:plasma membrane"/>
    <property type="evidence" value="ECO:0007669"/>
    <property type="project" value="UniProtKB-SubCell"/>
</dbReference>
<evidence type="ECO:0000256" key="1">
    <source>
        <dbReference type="ARBA" id="ARBA00004429"/>
    </source>
</evidence>
<dbReference type="Pfam" id="PF02706">
    <property type="entry name" value="Wzz"/>
    <property type="match status" value="1"/>
</dbReference>
<sequence>MGARGPLTAVRRRWRWVVAASMLGLLAALVWSNGQTPTYRSTATVFFSPEYGDSASELVQGSTYTKNQVTSYARLATTPAVLLPVINELELTATPAELARSLDARVPLDTAIIELSATDPSPERSAALADAVVASLSRVVEDIAPDDDTGQATVRSLPVAAAEVPSGPVGPNLPLDLATGLVAGILLGLAAALARDALDNRVRDAGVAAELTTLPVVGSIPTRSRRGAPPIVVEADPHASEAESFRMLRTNLQFLAVPSDGAGSREARVIAVTSSLQGEGKSTVAANLAASLAETGDRVLLVDADLRRPAVARLLGIEGAVGLTDVLIGRASAADVVQDWGSRGLQVLASGRTPPNPAELLGSPAMRALLAELRADYDFVVVDTAPLLPVADAAILSRAVDGMLVLANVTRVRRSQLAESLQTLEQVKGRVLGLVLNQVSRPDDVYAYRQTGEERSSGPAPDAVPLPVMPAVRSLKPVKAVGRGGR</sequence>
<gene>
    <name evidence="19" type="ORF">SAMN05660662_1642</name>
</gene>
<dbReference type="SUPFAM" id="SSF52540">
    <property type="entry name" value="P-loop containing nucleoside triphosphate hydrolases"/>
    <property type="match status" value="1"/>
</dbReference>
<dbReference type="EC" id="2.7.10.2" evidence="5"/>
<keyword evidence="10" id="KW-0547">Nucleotide-binding</keyword>
<evidence type="ECO:0000256" key="7">
    <source>
        <dbReference type="ARBA" id="ARBA00022519"/>
    </source>
</evidence>
<accession>A0A1G7JQ21</accession>
<dbReference type="InterPro" id="IPR027417">
    <property type="entry name" value="P-loop_NTPase"/>
</dbReference>
<evidence type="ECO:0000256" key="16">
    <source>
        <dbReference type="ARBA" id="ARBA00051245"/>
    </source>
</evidence>
<keyword evidence="6" id="KW-1003">Cell membrane</keyword>
<evidence type="ECO:0000259" key="17">
    <source>
        <dbReference type="Pfam" id="PF02706"/>
    </source>
</evidence>
<dbReference type="GO" id="GO:0004715">
    <property type="term" value="F:non-membrane spanning protein tyrosine kinase activity"/>
    <property type="evidence" value="ECO:0007669"/>
    <property type="project" value="UniProtKB-EC"/>
</dbReference>
<dbReference type="InterPro" id="IPR003856">
    <property type="entry name" value="LPS_length_determ_N"/>
</dbReference>
<name>A0A1G7JQ21_9ACTN</name>
<keyword evidence="13" id="KW-1133">Transmembrane helix</keyword>
<comment type="similarity">
    <text evidence="2">Belongs to the CpsC/CapA family.</text>
</comment>
<proteinExistence type="inferred from homology"/>
<comment type="subcellular location">
    <subcellularLocation>
        <location evidence="1">Cell inner membrane</location>
        <topology evidence="1">Multi-pass membrane protein</topology>
    </subcellularLocation>
</comment>
<evidence type="ECO:0000256" key="14">
    <source>
        <dbReference type="ARBA" id="ARBA00023136"/>
    </source>
</evidence>
<keyword evidence="15" id="KW-0829">Tyrosine-protein kinase</keyword>
<evidence type="ECO:0000256" key="3">
    <source>
        <dbReference type="ARBA" id="ARBA00007316"/>
    </source>
</evidence>
<evidence type="ECO:0000256" key="4">
    <source>
        <dbReference type="ARBA" id="ARBA00008883"/>
    </source>
</evidence>
<dbReference type="InterPro" id="IPR025669">
    <property type="entry name" value="AAA_dom"/>
</dbReference>
<keyword evidence="12" id="KW-0067">ATP-binding</keyword>
<evidence type="ECO:0000256" key="11">
    <source>
        <dbReference type="ARBA" id="ARBA00022777"/>
    </source>
</evidence>
<dbReference type="STRING" id="1550231.SAMN05660662_1642"/>
<reference evidence="20" key="1">
    <citation type="submission" date="2016-10" db="EMBL/GenBank/DDBJ databases">
        <authorList>
            <person name="Varghese N."/>
            <person name="Submissions S."/>
        </authorList>
    </citation>
    <scope>NUCLEOTIDE SEQUENCE [LARGE SCALE GENOMIC DNA]</scope>
    <source>
        <strain evidence="20">DSM 44268</strain>
    </source>
</reference>
<dbReference type="GO" id="GO:0042802">
    <property type="term" value="F:identical protein binding"/>
    <property type="evidence" value="ECO:0007669"/>
    <property type="project" value="UniProtKB-ARBA"/>
</dbReference>
<comment type="similarity">
    <text evidence="4">Belongs to the etk/wzc family.</text>
</comment>
<evidence type="ECO:0000256" key="10">
    <source>
        <dbReference type="ARBA" id="ARBA00022741"/>
    </source>
</evidence>
<evidence type="ECO:0000256" key="12">
    <source>
        <dbReference type="ARBA" id="ARBA00022840"/>
    </source>
</evidence>
<dbReference type="GO" id="GO:0005524">
    <property type="term" value="F:ATP binding"/>
    <property type="evidence" value="ECO:0007669"/>
    <property type="project" value="UniProtKB-KW"/>
</dbReference>
<keyword evidence="8" id="KW-0808">Transferase</keyword>
<evidence type="ECO:0000313" key="19">
    <source>
        <dbReference type="EMBL" id="SDF26894.1"/>
    </source>
</evidence>
<evidence type="ECO:0000256" key="8">
    <source>
        <dbReference type="ARBA" id="ARBA00022679"/>
    </source>
</evidence>
<keyword evidence="14" id="KW-0472">Membrane</keyword>
<keyword evidence="11" id="KW-0418">Kinase</keyword>
<dbReference type="Proteomes" id="UP000199406">
    <property type="component" value="Unassembled WGS sequence"/>
</dbReference>
<evidence type="ECO:0000256" key="5">
    <source>
        <dbReference type="ARBA" id="ARBA00011903"/>
    </source>
</evidence>
<organism evidence="19 20">
    <name type="scientific">Blastococcus aurantiacus</name>
    <dbReference type="NCBI Taxonomy" id="1550231"/>
    <lineage>
        <taxon>Bacteria</taxon>
        <taxon>Bacillati</taxon>
        <taxon>Actinomycetota</taxon>
        <taxon>Actinomycetes</taxon>
        <taxon>Geodermatophilales</taxon>
        <taxon>Geodermatophilaceae</taxon>
        <taxon>Blastococcus</taxon>
    </lineage>
</organism>
<dbReference type="PANTHER" id="PTHR32309:SF13">
    <property type="entry name" value="FERRIC ENTEROBACTIN TRANSPORT PROTEIN FEPE"/>
    <property type="match status" value="1"/>
</dbReference>
<dbReference type="InterPro" id="IPR050445">
    <property type="entry name" value="Bact_polysacc_biosynth/exp"/>
</dbReference>
<feature type="domain" description="Polysaccharide chain length determinant N-terminal" evidence="17">
    <location>
        <begin position="8"/>
        <end position="89"/>
    </location>
</feature>
<comment type="similarity">
    <text evidence="3">Belongs to the CpsD/CapB family.</text>
</comment>
<dbReference type="Gene3D" id="3.40.50.300">
    <property type="entry name" value="P-loop containing nucleotide triphosphate hydrolases"/>
    <property type="match status" value="1"/>
</dbReference>
<evidence type="ECO:0000256" key="15">
    <source>
        <dbReference type="ARBA" id="ARBA00023137"/>
    </source>
</evidence>
<evidence type="ECO:0000259" key="18">
    <source>
        <dbReference type="Pfam" id="PF13614"/>
    </source>
</evidence>
<dbReference type="AlphaFoldDB" id="A0A1G7JQ21"/>
<dbReference type="PANTHER" id="PTHR32309">
    <property type="entry name" value="TYROSINE-PROTEIN KINASE"/>
    <property type="match status" value="1"/>
</dbReference>
<dbReference type="InterPro" id="IPR005702">
    <property type="entry name" value="Wzc-like_C"/>
</dbReference>
<keyword evidence="20" id="KW-1185">Reference proteome</keyword>
<feature type="domain" description="AAA" evidence="18">
    <location>
        <begin position="268"/>
        <end position="428"/>
    </location>
</feature>
<keyword evidence="7" id="KW-0997">Cell inner membrane</keyword>